<proteinExistence type="predicted"/>
<keyword evidence="2" id="KW-1185">Reference proteome</keyword>
<reference evidence="1" key="2">
    <citation type="submission" date="2025-09" db="UniProtKB">
        <authorList>
            <consortium name="EnsemblPlants"/>
        </authorList>
    </citation>
    <scope>IDENTIFICATION</scope>
</reference>
<dbReference type="Proteomes" id="UP001732700">
    <property type="component" value="Chromosome 2A"/>
</dbReference>
<evidence type="ECO:0000313" key="1">
    <source>
        <dbReference type="EnsemblPlants" id="AVESA.00010b.r2.2AG0209980.2.CDS"/>
    </source>
</evidence>
<evidence type="ECO:0000313" key="2">
    <source>
        <dbReference type="Proteomes" id="UP001732700"/>
    </source>
</evidence>
<sequence>MENLFSLDVEIPNTGPFHTPTLSLHPQEDSKGVGGERIDVGGGVCSGGPVNRCLSEWCFQKFIDDSPQLDTPAASAANLDAKSGPYNNLTAEASRKRRYNIHLEKDTSMVEEISTPPTPTTATAMLDPVAYNTILRRKLDADLAAVAMWRAQTSHGIRRQGSHGNRSSRNSNASNNVGSQNHIGDVGVHKLSSSSWDPSPSDDDMEGDAETTRNMNVTAAKVKKRKESNRDSARRSRSRKAAHMKELEEQVSLLRVENNLLMRRLAEVSQRYTNVAVDNRVLKANVETLEIKVCHTCT</sequence>
<reference evidence="1" key="1">
    <citation type="submission" date="2021-05" db="EMBL/GenBank/DDBJ databases">
        <authorList>
            <person name="Scholz U."/>
            <person name="Mascher M."/>
            <person name="Fiebig A."/>
        </authorList>
    </citation>
    <scope>NUCLEOTIDE SEQUENCE [LARGE SCALE GENOMIC DNA]</scope>
</reference>
<name>A0ACD5U997_AVESA</name>
<accession>A0ACD5U997</accession>
<dbReference type="EnsemblPlants" id="AVESA.00010b.r2.2AG0209980.2">
    <property type="protein sequence ID" value="AVESA.00010b.r2.2AG0209980.2.CDS"/>
    <property type="gene ID" value="AVESA.00010b.r2.2AG0209980"/>
</dbReference>
<protein>
    <submittedName>
        <fullName evidence="1">Uncharacterized protein</fullName>
    </submittedName>
</protein>
<organism evidence="1 2">
    <name type="scientific">Avena sativa</name>
    <name type="common">Oat</name>
    <dbReference type="NCBI Taxonomy" id="4498"/>
    <lineage>
        <taxon>Eukaryota</taxon>
        <taxon>Viridiplantae</taxon>
        <taxon>Streptophyta</taxon>
        <taxon>Embryophyta</taxon>
        <taxon>Tracheophyta</taxon>
        <taxon>Spermatophyta</taxon>
        <taxon>Magnoliopsida</taxon>
        <taxon>Liliopsida</taxon>
        <taxon>Poales</taxon>
        <taxon>Poaceae</taxon>
        <taxon>BOP clade</taxon>
        <taxon>Pooideae</taxon>
        <taxon>Poodae</taxon>
        <taxon>Poeae</taxon>
        <taxon>Poeae Chloroplast Group 1 (Aveneae type)</taxon>
        <taxon>Aveninae</taxon>
        <taxon>Avena</taxon>
    </lineage>
</organism>